<dbReference type="OrthoDB" id="1442873at2"/>
<reference evidence="2 3" key="1">
    <citation type="submission" date="2017-12" db="EMBL/GenBank/DDBJ databases">
        <title>Confluentibacter flavum sp. nov., isolated from the saline lake.</title>
        <authorList>
            <person name="Yu L."/>
        </authorList>
    </citation>
    <scope>NUCLEOTIDE SEQUENCE [LARGE SCALE GENOMIC DNA]</scope>
    <source>
        <strain evidence="2 3">3B</strain>
    </source>
</reference>
<evidence type="ECO:0000256" key="1">
    <source>
        <dbReference type="SAM" id="MobiDB-lite"/>
    </source>
</evidence>
<comment type="caution">
    <text evidence="2">The sequence shown here is derived from an EMBL/GenBank/DDBJ whole genome shotgun (WGS) entry which is preliminary data.</text>
</comment>
<organism evidence="2 3">
    <name type="scientific">Confluentibacter flavum</name>
    <dbReference type="NCBI Taxonomy" id="1909700"/>
    <lineage>
        <taxon>Bacteria</taxon>
        <taxon>Pseudomonadati</taxon>
        <taxon>Bacteroidota</taxon>
        <taxon>Flavobacteriia</taxon>
        <taxon>Flavobacteriales</taxon>
        <taxon>Flavobacteriaceae</taxon>
        <taxon>Confluentibacter</taxon>
    </lineage>
</organism>
<dbReference type="EMBL" id="PJEO01000050">
    <property type="protein sequence ID" value="PKQ44462.1"/>
    <property type="molecule type" value="Genomic_DNA"/>
</dbReference>
<evidence type="ECO:0000313" key="2">
    <source>
        <dbReference type="EMBL" id="PKQ44462.1"/>
    </source>
</evidence>
<accession>A0A2N3HHV2</accession>
<protein>
    <submittedName>
        <fullName evidence="2">Uncharacterized protein</fullName>
    </submittedName>
</protein>
<dbReference type="Proteomes" id="UP000233435">
    <property type="component" value="Unassembled WGS sequence"/>
</dbReference>
<sequence>MKIKKAIIKNPHMETNSTPNRTDWEKLEEAIKLLNPRTRKHYKREDNVTMQEVTFEVEDNGELRYIISCLLRTCILALDSENDFASPRLLNCSKELTIATVLDLVDSLLPDAQLTSYDAIEKLLLEKSQE</sequence>
<feature type="region of interest" description="Disordered" evidence="1">
    <location>
        <begin position="1"/>
        <end position="20"/>
    </location>
</feature>
<dbReference type="RefSeq" id="WP_106660438.1">
    <property type="nucleotide sequence ID" value="NZ_PJEO01000050.1"/>
</dbReference>
<name>A0A2N3HHV2_9FLAO</name>
<gene>
    <name evidence="2" type="ORF">CSW08_13725</name>
</gene>
<evidence type="ECO:0000313" key="3">
    <source>
        <dbReference type="Proteomes" id="UP000233435"/>
    </source>
</evidence>
<dbReference type="AlphaFoldDB" id="A0A2N3HHV2"/>
<proteinExistence type="predicted"/>
<keyword evidence="3" id="KW-1185">Reference proteome</keyword>